<keyword evidence="6" id="KW-1185">Reference proteome</keyword>
<evidence type="ECO:0000259" key="4">
    <source>
        <dbReference type="PROSITE" id="PS50995"/>
    </source>
</evidence>
<keyword evidence="1" id="KW-0805">Transcription regulation</keyword>
<organism evidence="5 6">
    <name type="scientific">Mycolicibacterium chubuense</name>
    <name type="common">Mycobacterium chubuense</name>
    <dbReference type="NCBI Taxonomy" id="1800"/>
    <lineage>
        <taxon>Bacteria</taxon>
        <taxon>Bacillati</taxon>
        <taxon>Actinomycetota</taxon>
        <taxon>Actinomycetes</taxon>
        <taxon>Mycobacteriales</taxon>
        <taxon>Mycobacteriaceae</taxon>
        <taxon>Mycolicibacterium</taxon>
    </lineage>
</organism>
<dbReference type="InterPro" id="IPR023187">
    <property type="entry name" value="Tscrpt_reg_MarR-type_CS"/>
</dbReference>
<dbReference type="PATRIC" id="fig|1800.3.peg.4473"/>
<dbReference type="Gene3D" id="1.10.10.10">
    <property type="entry name" value="Winged helix-like DNA-binding domain superfamily/Winged helix DNA-binding domain"/>
    <property type="match status" value="1"/>
</dbReference>
<dbReference type="Pfam" id="PF01047">
    <property type="entry name" value="MarR"/>
    <property type="match status" value="1"/>
</dbReference>
<dbReference type="InterPro" id="IPR036388">
    <property type="entry name" value="WH-like_DNA-bd_sf"/>
</dbReference>
<name>A0A0J6VSY0_MYCCU</name>
<dbReference type="EMBL" id="JYNX01000060">
    <property type="protein sequence ID" value="KMO73274.1"/>
    <property type="molecule type" value="Genomic_DNA"/>
</dbReference>
<dbReference type="SMART" id="SM00347">
    <property type="entry name" value="HTH_MARR"/>
    <property type="match status" value="1"/>
</dbReference>
<dbReference type="PROSITE" id="PS50995">
    <property type="entry name" value="HTH_MARR_2"/>
    <property type="match status" value="1"/>
</dbReference>
<dbReference type="PANTHER" id="PTHR33164:SF94">
    <property type="entry name" value="TRANSCRIPTIONAL REGULATORY PROTEIN-RELATED"/>
    <property type="match status" value="1"/>
</dbReference>
<feature type="domain" description="HTH marR-type" evidence="4">
    <location>
        <begin position="18"/>
        <end position="152"/>
    </location>
</feature>
<evidence type="ECO:0000256" key="3">
    <source>
        <dbReference type="ARBA" id="ARBA00023163"/>
    </source>
</evidence>
<sequence length="166" mass="17921">MTLTSGGGMAERSTSGVTNDQIESVMRASRALVGITAASIMTVDDVVTVPQLRVLMMIATRGAMNLAAVADALQVNPSNASRLVDRLLKIGLVDRREDPADRRNIALTLTADGQALIDGVIRHRRNAIRRALRQMAPEQRDLLAAVLEDFATAAGEPAQEYRQMLV</sequence>
<dbReference type="InterPro" id="IPR039422">
    <property type="entry name" value="MarR/SlyA-like"/>
</dbReference>
<evidence type="ECO:0000313" key="6">
    <source>
        <dbReference type="Proteomes" id="UP000036176"/>
    </source>
</evidence>
<dbReference type="InterPro" id="IPR036390">
    <property type="entry name" value="WH_DNA-bd_sf"/>
</dbReference>
<keyword evidence="2" id="KW-0238">DNA-binding</keyword>
<evidence type="ECO:0000313" key="5">
    <source>
        <dbReference type="EMBL" id="KMO73274.1"/>
    </source>
</evidence>
<gene>
    <name evidence="5" type="primary">yusO_3</name>
    <name evidence="5" type="ORF">MCHUDSM44219_04452</name>
</gene>
<dbReference type="Proteomes" id="UP000036176">
    <property type="component" value="Unassembled WGS sequence"/>
</dbReference>
<dbReference type="PROSITE" id="PS01117">
    <property type="entry name" value="HTH_MARR_1"/>
    <property type="match status" value="1"/>
</dbReference>
<dbReference type="AlphaFoldDB" id="A0A0J6VSY0"/>
<dbReference type="PRINTS" id="PR00598">
    <property type="entry name" value="HTHMARR"/>
</dbReference>
<keyword evidence="3" id="KW-0804">Transcription</keyword>
<dbReference type="RefSeq" id="WP_236695547.1">
    <property type="nucleotide sequence ID" value="NZ_JYNX01000060.1"/>
</dbReference>
<comment type="caution">
    <text evidence="5">The sequence shown here is derived from an EMBL/GenBank/DDBJ whole genome shotgun (WGS) entry which is preliminary data.</text>
</comment>
<dbReference type="PANTHER" id="PTHR33164">
    <property type="entry name" value="TRANSCRIPTIONAL REGULATOR, MARR FAMILY"/>
    <property type="match status" value="1"/>
</dbReference>
<reference evidence="5 6" key="1">
    <citation type="journal article" date="2015" name="Genome Biol. Evol.">
        <title>Characterization of Three Mycobacterium spp. with Potential Use in Bioremediation by Genome Sequencing and Comparative Genomics.</title>
        <authorList>
            <person name="Das S."/>
            <person name="Pettersson B.M."/>
            <person name="Behra P.R."/>
            <person name="Ramesh M."/>
            <person name="Dasgupta S."/>
            <person name="Bhattacharya A."/>
            <person name="Kirsebom L.A."/>
        </authorList>
    </citation>
    <scope>NUCLEOTIDE SEQUENCE [LARGE SCALE GENOMIC DNA]</scope>
    <source>
        <strain evidence="5 6">DSM 44219</strain>
    </source>
</reference>
<dbReference type="GO" id="GO:0003700">
    <property type="term" value="F:DNA-binding transcription factor activity"/>
    <property type="evidence" value="ECO:0007669"/>
    <property type="project" value="InterPro"/>
</dbReference>
<dbReference type="SUPFAM" id="SSF46785">
    <property type="entry name" value="Winged helix' DNA-binding domain"/>
    <property type="match status" value="1"/>
</dbReference>
<protein>
    <submittedName>
        <fullName evidence="5">Putative HTH-type transcriptional regulator YusO</fullName>
    </submittedName>
</protein>
<proteinExistence type="predicted"/>
<accession>A0A0J6VSY0</accession>
<evidence type="ECO:0000256" key="1">
    <source>
        <dbReference type="ARBA" id="ARBA00023015"/>
    </source>
</evidence>
<dbReference type="GO" id="GO:0006950">
    <property type="term" value="P:response to stress"/>
    <property type="evidence" value="ECO:0007669"/>
    <property type="project" value="TreeGrafter"/>
</dbReference>
<dbReference type="InterPro" id="IPR000835">
    <property type="entry name" value="HTH_MarR-typ"/>
</dbReference>
<evidence type="ECO:0000256" key="2">
    <source>
        <dbReference type="ARBA" id="ARBA00023125"/>
    </source>
</evidence>
<dbReference type="GO" id="GO:0003677">
    <property type="term" value="F:DNA binding"/>
    <property type="evidence" value="ECO:0007669"/>
    <property type="project" value="UniProtKB-KW"/>
</dbReference>